<name>A0A1G9P608_9CORY</name>
<reference evidence="3" key="1">
    <citation type="submission" date="2016-10" db="EMBL/GenBank/DDBJ databases">
        <authorList>
            <person name="Varghese N."/>
            <person name="Submissions S."/>
        </authorList>
    </citation>
    <scope>NUCLEOTIDE SEQUENCE [LARGE SCALE GENOMIC DNA]</scope>
    <source>
        <strain evidence="3">DSM 20632</strain>
    </source>
</reference>
<evidence type="ECO:0000313" key="2">
    <source>
        <dbReference type="EMBL" id="SDL93973.1"/>
    </source>
</evidence>
<evidence type="ECO:0000256" key="1">
    <source>
        <dbReference type="SAM" id="MobiDB-lite"/>
    </source>
</evidence>
<dbReference type="EMBL" id="LT629700">
    <property type="protein sequence ID" value="SDL93973.1"/>
    <property type="molecule type" value="Genomic_DNA"/>
</dbReference>
<proteinExistence type="predicted"/>
<dbReference type="AlphaFoldDB" id="A0A1G9P608"/>
<accession>A0A1G9P608</accession>
<protein>
    <submittedName>
        <fullName evidence="2">Uncharacterized protein</fullName>
    </submittedName>
</protein>
<organism evidence="2 3">
    <name type="scientific">Corynebacterium mycetoides</name>
    <dbReference type="NCBI Taxonomy" id="38302"/>
    <lineage>
        <taxon>Bacteria</taxon>
        <taxon>Bacillati</taxon>
        <taxon>Actinomycetota</taxon>
        <taxon>Actinomycetes</taxon>
        <taxon>Mycobacteriales</taxon>
        <taxon>Corynebacteriaceae</taxon>
        <taxon>Corynebacterium</taxon>
    </lineage>
</organism>
<dbReference type="RefSeq" id="WP_092150292.1">
    <property type="nucleotide sequence ID" value="NZ_LT629700.1"/>
</dbReference>
<gene>
    <name evidence="2" type="ORF">SAMN04488535_1319</name>
</gene>
<evidence type="ECO:0000313" key="3">
    <source>
        <dbReference type="Proteomes" id="UP000199350"/>
    </source>
</evidence>
<sequence length="77" mass="7528">MDLATIATQLKDLGTGLKALATLFGDGTGSFYDVVSTIAGWFGGEGSSLDGAEGSSALLTGSSEGSSSNLFAGSSES</sequence>
<dbReference type="Proteomes" id="UP000199350">
    <property type="component" value="Chromosome I"/>
</dbReference>
<keyword evidence="3" id="KW-1185">Reference proteome</keyword>
<feature type="region of interest" description="Disordered" evidence="1">
    <location>
        <begin position="58"/>
        <end position="77"/>
    </location>
</feature>